<gene>
    <name evidence="1" type="ORF">QE369_004674</name>
</gene>
<protein>
    <submittedName>
        <fullName evidence="1">Uncharacterized protein</fullName>
    </submittedName>
</protein>
<dbReference type="AlphaFoldDB" id="A0AAJ2BGD0"/>
<sequence>MGNLNDVIVRAKAACYVGGGVKTEPSRPGSHDLTWSDGDWEYRDSYLWRYEFHRPRGSLVQANAVLGDELLRLHLSSKSDRWRASRSHHHESSLHDVSERSVPRWFRVDGVSTEHTSIGARAMLAIFTVAR</sequence>
<evidence type="ECO:0000313" key="2">
    <source>
        <dbReference type="Proteomes" id="UP001255601"/>
    </source>
</evidence>
<reference evidence="1" key="1">
    <citation type="submission" date="2023-08" db="EMBL/GenBank/DDBJ databases">
        <title>Functional and genomic diversity of the sorghum phyllosphere microbiome.</title>
        <authorList>
            <person name="Shade A."/>
        </authorList>
    </citation>
    <scope>NUCLEOTIDE SEQUENCE</scope>
    <source>
        <strain evidence="1">SORGH_AS_0974</strain>
    </source>
</reference>
<accession>A0AAJ2BGD0</accession>
<organism evidence="1 2">
    <name type="scientific">Agrobacterium larrymoorei</name>
    <dbReference type="NCBI Taxonomy" id="160699"/>
    <lineage>
        <taxon>Bacteria</taxon>
        <taxon>Pseudomonadati</taxon>
        <taxon>Pseudomonadota</taxon>
        <taxon>Alphaproteobacteria</taxon>
        <taxon>Hyphomicrobiales</taxon>
        <taxon>Rhizobiaceae</taxon>
        <taxon>Rhizobium/Agrobacterium group</taxon>
        <taxon>Agrobacterium</taxon>
    </lineage>
</organism>
<proteinExistence type="predicted"/>
<dbReference type="Proteomes" id="UP001255601">
    <property type="component" value="Unassembled WGS sequence"/>
</dbReference>
<name>A0AAJ2BGD0_9HYPH</name>
<dbReference type="EMBL" id="JAVIZC010000003">
    <property type="protein sequence ID" value="MDR6104477.1"/>
    <property type="molecule type" value="Genomic_DNA"/>
</dbReference>
<comment type="caution">
    <text evidence="1">The sequence shown here is derived from an EMBL/GenBank/DDBJ whole genome shotgun (WGS) entry which is preliminary data.</text>
</comment>
<evidence type="ECO:0000313" key="1">
    <source>
        <dbReference type="EMBL" id="MDR6104477.1"/>
    </source>
</evidence>